<name>A0A8S1XZC9_PAROT</name>
<sequence>MEIYNFIHYNIYYNDFVYYLLKETHHFFNYGKTQEIRQQLYWEIFKFSRILSFFFSQKDPKTDPIMMLQAVGFGKDFMEMFNGSLPHFLSMTLLKIKEQHTIKANFTLAKNLIYTQQIFGNTLSYSFLECIIKSNAVFVQNLYDIKSVDSPS</sequence>
<accession>A0A8S1XZC9</accession>
<dbReference type="Proteomes" id="UP000683925">
    <property type="component" value="Unassembled WGS sequence"/>
</dbReference>
<reference evidence="1" key="1">
    <citation type="submission" date="2021-01" db="EMBL/GenBank/DDBJ databases">
        <authorList>
            <consortium name="Genoscope - CEA"/>
            <person name="William W."/>
        </authorList>
    </citation>
    <scope>NUCLEOTIDE SEQUENCE</scope>
</reference>
<keyword evidence="2" id="KW-1185">Reference proteome</keyword>
<proteinExistence type="predicted"/>
<comment type="caution">
    <text evidence="1">The sequence shown here is derived from an EMBL/GenBank/DDBJ whole genome shotgun (WGS) entry which is preliminary data.</text>
</comment>
<protein>
    <submittedName>
        <fullName evidence="1">Uncharacterized protein</fullName>
    </submittedName>
</protein>
<evidence type="ECO:0000313" key="2">
    <source>
        <dbReference type="Proteomes" id="UP000683925"/>
    </source>
</evidence>
<organism evidence="1 2">
    <name type="scientific">Paramecium octaurelia</name>
    <dbReference type="NCBI Taxonomy" id="43137"/>
    <lineage>
        <taxon>Eukaryota</taxon>
        <taxon>Sar</taxon>
        <taxon>Alveolata</taxon>
        <taxon>Ciliophora</taxon>
        <taxon>Intramacronucleata</taxon>
        <taxon>Oligohymenophorea</taxon>
        <taxon>Peniculida</taxon>
        <taxon>Parameciidae</taxon>
        <taxon>Paramecium</taxon>
    </lineage>
</organism>
<evidence type="ECO:0000313" key="1">
    <source>
        <dbReference type="EMBL" id="CAD8206989.1"/>
    </source>
</evidence>
<dbReference type="AlphaFoldDB" id="A0A8S1XZC9"/>
<gene>
    <name evidence="1" type="ORF">POCTA_138.1.T1390145</name>
</gene>
<dbReference type="EMBL" id="CAJJDP010000140">
    <property type="protein sequence ID" value="CAD8206989.1"/>
    <property type="molecule type" value="Genomic_DNA"/>
</dbReference>